<keyword evidence="1" id="KW-0732">Signal</keyword>
<dbReference type="AlphaFoldDB" id="A0AAD6X2U7"/>
<evidence type="ECO:0000313" key="2">
    <source>
        <dbReference type="EMBL" id="KAJ7033620.1"/>
    </source>
</evidence>
<gene>
    <name evidence="2" type="ORF">C8F04DRAFT_1260873</name>
</gene>
<keyword evidence="3" id="KW-1185">Reference proteome</keyword>
<evidence type="ECO:0008006" key="4">
    <source>
        <dbReference type="Google" id="ProtNLM"/>
    </source>
</evidence>
<reference evidence="2" key="1">
    <citation type="submission" date="2023-03" db="EMBL/GenBank/DDBJ databases">
        <title>Massive genome expansion in bonnet fungi (Mycena s.s.) driven by repeated elements and novel gene families across ecological guilds.</title>
        <authorList>
            <consortium name="Lawrence Berkeley National Laboratory"/>
            <person name="Harder C.B."/>
            <person name="Miyauchi S."/>
            <person name="Viragh M."/>
            <person name="Kuo A."/>
            <person name="Thoen E."/>
            <person name="Andreopoulos B."/>
            <person name="Lu D."/>
            <person name="Skrede I."/>
            <person name="Drula E."/>
            <person name="Henrissat B."/>
            <person name="Morin E."/>
            <person name="Kohler A."/>
            <person name="Barry K."/>
            <person name="LaButti K."/>
            <person name="Morin E."/>
            <person name="Salamov A."/>
            <person name="Lipzen A."/>
            <person name="Mereny Z."/>
            <person name="Hegedus B."/>
            <person name="Baldrian P."/>
            <person name="Stursova M."/>
            <person name="Weitz H."/>
            <person name="Taylor A."/>
            <person name="Grigoriev I.V."/>
            <person name="Nagy L.G."/>
            <person name="Martin F."/>
            <person name="Kauserud H."/>
        </authorList>
    </citation>
    <scope>NUCLEOTIDE SEQUENCE</scope>
    <source>
        <strain evidence="2">CBHHK200</strain>
    </source>
</reference>
<dbReference type="EMBL" id="JARJCM010000064">
    <property type="protein sequence ID" value="KAJ7033620.1"/>
    <property type="molecule type" value="Genomic_DNA"/>
</dbReference>
<feature type="signal peptide" evidence="1">
    <location>
        <begin position="1"/>
        <end position="20"/>
    </location>
</feature>
<comment type="caution">
    <text evidence="2">The sequence shown here is derived from an EMBL/GenBank/DDBJ whole genome shotgun (WGS) entry which is preliminary data.</text>
</comment>
<evidence type="ECO:0000313" key="3">
    <source>
        <dbReference type="Proteomes" id="UP001218188"/>
    </source>
</evidence>
<accession>A0AAD6X2U7</accession>
<protein>
    <recommendedName>
        <fullName evidence="4">Secreted protein</fullName>
    </recommendedName>
</protein>
<name>A0AAD6X2U7_9AGAR</name>
<dbReference type="Proteomes" id="UP001218188">
    <property type="component" value="Unassembled WGS sequence"/>
</dbReference>
<organism evidence="2 3">
    <name type="scientific">Mycena alexandri</name>
    <dbReference type="NCBI Taxonomy" id="1745969"/>
    <lineage>
        <taxon>Eukaryota</taxon>
        <taxon>Fungi</taxon>
        <taxon>Dikarya</taxon>
        <taxon>Basidiomycota</taxon>
        <taxon>Agaricomycotina</taxon>
        <taxon>Agaricomycetes</taxon>
        <taxon>Agaricomycetidae</taxon>
        <taxon>Agaricales</taxon>
        <taxon>Marasmiineae</taxon>
        <taxon>Mycenaceae</taxon>
        <taxon>Mycena</taxon>
    </lineage>
</organism>
<proteinExistence type="predicted"/>
<sequence>MPLEPTLLLLIRCLLRALEARGFVGSYSDVRAPKPDVAQWALVLTLGMRPSWPMDLTTAIRRLLQQRQTISVPSGTSIL</sequence>
<evidence type="ECO:0000256" key="1">
    <source>
        <dbReference type="SAM" id="SignalP"/>
    </source>
</evidence>
<feature type="chain" id="PRO_5042133497" description="Secreted protein" evidence="1">
    <location>
        <begin position="21"/>
        <end position="79"/>
    </location>
</feature>